<dbReference type="Pfam" id="PF13622">
    <property type="entry name" value="4HBT_3"/>
    <property type="match status" value="1"/>
</dbReference>
<evidence type="ECO:0000256" key="3">
    <source>
        <dbReference type="ARBA" id="ARBA00022801"/>
    </source>
</evidence>
<protein>
    <recommendedName>
        <fullName evidence="7">Acyl-CoA thioesterase 2</fullName>
        <ecNumber evidence="5">3.1.2.20</ecNumber>
    </recommendedName>
    <alternativeName>
        <fullName evidence="8">Thioesterase II</fullName>
    </alternativeName>
</protein>
<dbReference type="Pfam" id="PF02551">
    <property type="entry name" value="Acyl_CoA_thio"/>
    <property type="match status" value="1"/>
</dbReference>
<gene>
    <name evidence="11" type="primary">tesB</name>
    <name evidence="11" type="ORF">CRI94_14745</name>
</gene>
<name>A0A2A8CV00_9BACT</name>
<evidence type="ECO:0000313" key="12">
    <source>
        <dbReference type="Proteomes" id="UP000220102"/>
    </source>
</evidence>
<dbReference type="EMBL" id="PDEQ01000008">
    <property type="protein sequence ID" value="PEN12287.1"/>
    <property type="molecule type" value="Genomic_DNA"/>
</dbReference>
<dbReference type="Proteomes" id="UP000220102">
    <property type="component" value="Unassembled WGS sequence"/>
</dbReference>
<evidence type="ECO:0000256" key="6">
    <source>
        <dbReference type="ARBA" id="ARBA00050943"/>
    </source>
</evidence>
<dbReference type="PANTHER" id="PTHR11066">
    <property type="entry name" value="ACYL-COA THIOESTERASE"/>
    <property type="match status" value="1"/>
</dbReference>
<evidence type="ECO:0000259" key="9">
    <source>
        <dbReference type="Pfam" id="PF02551"/>
    </source>
</evidence>
<keyword evidence="3" id="KW-0378">Hydrolase</keyword>
<reference evidence="11 12" key="1">
    <citation type="submission" date="2017-10" db="EMBL/GenBank/DDBJ databases">
        <title>Draft genome of Longibacter Salinarum.</title>
        <authorList>
            <person name="Goh K.M."/>
            <person name="Shamsir M.S."/>
            <person name="Lim S.W."/>
        </authorList>
    </citation>
    <scope>NUCLEOTIDE SEQUENCE [LARGE SCALE GENOMIC DNA]</scope>
    <source>
        <strain evidence="11 12">KCTC 52045</strain>
    </source>
</reference>
<dbReference type="GO" id="GO:0009062">
    <property type="term" value="P:fatty acid catabolic process"/>
    <property type="evidence" value="ECO:0007669"/>
    <property type="project" value="TreeGrafter"/>
</dbReference>
<evidence type="ECO:0000256" key="1">
    <source>
        <dbReference type="ARBA" id="ARBA00006538"/>
    </source>
</evidence>
<evidence type="ECO:0000256" key="4">
    <source>
        <dbReference type="ARBA" id="ARBA00023098"/>
    </source>
</evidence>
<dbReference type="GO" id="GO:0047617">
    <property type="term" value="F:fatty acyl-CoA hydrolase activity"/>
    <property type="evidence" value="ECO:0007669"/>
    <property type="project" value="UniProtKB-EC"/>
</dbReference>
<dbReference type="CDD" id="cd03444">
    <property type="entry name" value="Thioesterase_II_repeat1"/>
    <property type="match status" value="1"/>
</dbReference>
<organism evidence="11 12">
    <name type="scientific">Longibacter salinarum</name>
    <dbReference type="NCBI Taxonomy" id="1850348"/>
    <lineage>
        <taxon>Bacteria</taxon>
        <taxon>Pseudomonadati</taxon>
        <taxon>Rhodothermota</taxon>
        <taxon>Rhodothermia</taxon>
        <taxon>Rhodothermales</taxon>
        <taxon>Salisaetaceae</taxon>
        <taxon>Longibacter</taxon>
    </lineage>
</organism>
<dbReference type="OrthoDB" id="9781019at2"/>
<keyword evidence="12" id="KW-1185">Reference proteome</keyword>
<dbReference type="GO" id="GO:0005829">
    <property type="term" value="C:cytosol"/>
    <property type="evidence" value="ECO:0007669"/>
    <property type="project" value="TreeGrafter"/>
</dbReference>
<dbReference type="GO" id="GO:0006637">
    <property type="term" value="P:acyl-CoA metabolic process"/>
    <property type="evidence" value="ECO:0007669"/>
    <property type="project" value="InterPro"/>
</dbReference>
<dbReference type="InterPro" id="IPR025652">
    <property type="entry name" value="TesB_C"/>
</dbReference>
<evidence type="ECO:0000256" key="8">
    <source>
        <dbReference type="ARBA" id="ARBA00079653"/>
    </source>
</evidence>
<dbReference type="RefSeq" id="WP_098077499.1">
    <property type="nucleotide sequence ID" value="NZ_PDEQ01000008.1"/>
</dbReference>
<dbReference type="EC" id="3.1.2.20" evidence="5"/>
<dbReference type="InterPro" id="IPR029069">
    <property type="entry name" value="HotDog_dom_sf"/>
</dbReference>
<feature type="domain" description="Acyl-CoA thioesterase-like N-terminal HotDog" evidence="10">
    <location>
        <begin position="32"/>
        <end position="110"/>
    </location>
</feature>
<comment type="catalytic activity">
    <reaction evidence="6">
        <text>a fatty acyl-CoA + H2O = a fatty acid + CoA + H(+)</text>
        <dbReference type="Rhea" id="RHEA:16781"/>
        <dbReference type="ChEBI" id="CHEBI:15377"/>
        <dbReference type="ChEBI" id="CHEBI:15378"/>
        <dbReference type="ChEBI" id="CHEBI:28868"/>
        <dbReference type="ChEBI" id="CHEBI:57287"/>
        <dbReference type="ChEBI" id="CHEBI:77636"/>
        <dbReference type="EC" id="3.1.2.20"/>
    </reaction>
    <physiologicalReaction direction="left-to-right" evidence="6">
        <dbReference type="Rhea" id="RHEA:16782"/>
    </physiologicalReaction>
</comment>
<dbReference type="InterPro" id="IPR003703">
    <property type="entry name" value="Acyl_CoA_thio"/>
</dbReference>
<evidence type="ECO:0000256" key="5">
    <source>
        <dbReference type="ARBA" id="ARBA00038894"/>
    </source>
</evidence>
<comment type="caution">
    <text evidence="11">The sequence shown here is derived from an EMBL/GenBank/DDBJ whole genome shotgun (WGS) entry which is preliminary data.</text>
</comment>
<evidence type="ECO:0000256" key="7">
    <source>
        <dbReference type="ARBA" id="ARBA00071120"/>
    </source>
</evidence>
<proteinExistence type="inferred from homology"/>
<keyword evidence="4" id="KW-0443">Lipid metabolism</keyword>
<evidence type="ECO:0000259" key="10">
    <source>
        <dbReference type="Pfam" id="PF13622"/>
    </source>
</evidence>
<dbReference type="AlphaFoldDB" id="A0A2A8CV00"/>
<evidence type="ECO:0000313" key="11">
    <source>
        <dbReference type="EMBL" id="PEN12287.1"/>
    </source>
</evidence>
<dbReference type="InterPro" id="IPR042171">
    <property type="entry name" value="Acyl-CoA_hotdog"/>
</dbReference>
<dbReference type="SUPFAM" id="SSF54637">
    <property type="entry name" value="Thioesterase/thiol ester dehydrase-isomerase"/>
    <property type="match status" value="2"/>
</dbReference>
<dbReference type="PANTHER" id="PTHR11066:SF34">
    <property type="entry name" value="ACYL-COENZYME A THIOESTERASE 8"/>
    <property type="match status" value="1"/>
</dbReference>
<dbReference type="NCBIfam" id="TIGR00189">
    <property type="entry name" value="tesB"/>
    <property type="match status" value="1"/>
</dbReference>
<comment type="subunit">
    <text evidence="2">Homotetramer.</text>
</comment>
<dbReference type="InterPro" id="IPR049449">
    <property type="entry name" value="TesB_ACOT8-like_N"/>
</dbReference>
<dbReference type="FunFam" id="2.40.160.210:FF:000001">
    <property type="entry name" value="Acyl-CoA thioesterase II"/>
    <property type="match status" value="1"/>
</dbReference>
<sequence length="290" mass="32403">MAYTLDDLRQLLDLERIEHNIFRGQSKDIGSGSVFGGQALAQALVAAARTVDDPGRSPHSMHGYFILPGDVDAPIVYEVDRIRNGNSFTTRRVVAVQHGRAIFNMSASFHVTEQGADHQTDMPDVPGPESLPRELDLLRKIAHRVPEERRSFFTEERPIEFRPVDPVSDPFNPEPMPPRRHLWLRARGPLPDDPLVHQSVLAYASDYGLLGTALRPHGLTFASPNMQVASLDHALWFHRSVRADEWMLFAIDSPSASGARGFTRGQIFNENGTLIASVTQEGLIRRRTSE</sequence>
<accession>A0A2A8CV00</accession>
<dbReference type="CDD" id="cd03445">
    <property type="entry name" value="Thioesterase_II_repeat2"/>
    <property type="match status" value="1"/>
</dbReference>
<evidence type="ECO:0000256" key="2">
    <source>
        <dbReference type="ARBA" id="ARBA00011881"/>
    </source>
</evidence>
<dbReference type="Gene3D" id="2.40.160.210">
    <property type="entry name" value="Acyl-CoA thioesterase, double hotdog domain"/>
    <property type="match status" value="1"/>
</dbReference>
<feature type="domain" description="Acyl-CoA thioesterase 2 C-terminal" evidence="9">
    <location>
        <begin position="152"/>
        <end position="283"/>
    </location>
</feature>
<comment type="similarity">
    <text evidence="1">Belongs to the C/M/P thioester hydrolase family.</text>
</comment>